<proteinExistence type="predicted"/>
<dbReference type="OrthoDB" id="9798100at2"/>
<dbReference type="AlphaFoldDB" id="A0A5R9C5W9"/>
<protein>
    <submittedName>
        <fullName evidence="1">Uncharacterized protein</fullName>
    </submittedName>
</protein>
<organism evidence="1 2">
    <name type="scientific">Marinilactibacillus psychrotolerans</name>
    <dbReference type="NCBI Taxonomy" id="191770"/>
    <lineage>
        <taxon>Bacteria</taxon>
        <taxon>Bacillati</taxon>
        <taxon>Bacillota</taxon>
        <taxon>Bacilli</taxon>
        <taxon>Lactobacillales</taxon>
        <taxon>Carnobacteriaceae</taxon>
        <taxon>Marinilactibacillus</taxon>
    </lineage>
</organism>
<evidence type="ECO:0000313" key="1">
    <source>
        <dbReference type="EMBL" id="TLQ08301.1"/>
    </source>
</evidence>
<gene>
    <name evidence="1" type="ORF">FEZ48_04520</name>
</gene>
<dbReference type="EMBL" id="VBTE01000009">
    <property type="protein sequence ID" value="TLQ08301.1"/>
    <property type="molecule type" value="Genomic_DNA"/>
</dbReference>
<evidence type="ECO:0000313" key="2">
    <source>
        <dbReference type="Proteomes" id="UP000307201"/>
    </source>
</evidence>
<accession>A0A5R9C5W9</accession>
<sequence length="80" mass="9345">MAIFDNDGNRISYDSGDLIRELKADIEEFGNFKAKAYYKRENGAKLYTDYQFEEDDPEGNYDLVDAAFLLKYLNKQNDPM</sequence>
<dbReference type="RefSeq" id="WP_138471372.1">
    <property type="nucleotide sequence ID" value="NZ_JBGQQG010000017.1"/>
</dbReference>
<dbReference type="Proteomes" id="UP000307201">
    <property type="component" value="Unassembled WGS sequence"/>
</dbReference>
<comment type="caution">
    <text evidence="1">The sequence shown here is derived from an EMBL/GenBank/DDBJ whole genome shotgun (WGS) entry which is preliminary data.</text>
</comment>
<name>A0A5R9C5W9_9LACT</name>
<reference evidence="1 2" key="1">
    <citation type="submission" date="2019-05" db="EMBL/GenBank/DDBJ databases">
        <title>The metagenome of a microbial culture collection derived from dairy environment covers the genomic content of the human microbiome.</title>
        <authorList>
            <person name="Roder T."/>
            <person name="Wuthrich D."/>
            <person name="Sattari Z."/>
            <person name="Von Ah U."/>
            <person name="Bar C."/>
            <person name="Ronchi F."/>
            <person name="Macpherson A.J."/>
            <person name="Ganal-Vonarburg S.C."/>
            <person name="Bruggmann R."/>
            <person name="Vergeres G."/>
        </authorList>
    </citation>
    <scope>NUCLEOTIDE SEQUENCE [LARGE SCALE GENOMIC DNA]</scope>
    <source>
        <strain evidence="1 2">FAM 24235</strain>
    </source>
</reference>